<dbReference type="Proteomes" id="UP000095591">
    <property type="component" value="Unassembled WGS sequence"/>
</dbReference>
<dbReference type="NCBIfam" id="TIGR04057">
    <property type="entry name" value="SusC_RagA_signa"/>
    <property type="match status" value="1"/>
</dbReference>
<evidence type="ECO:0000256" key="3">
    <source>
        <dbReference type="ARBA" id="ARBA00022452"/>
    </source>
</evidence>
<feature type="domain" description="TonB-dependent receptor plug" evidence="12">
    <location>
        <begin position="118"/>
        <end position="237"/>
    </location>
</feature>
<evidence type="ECO:0000313" key="17">
    <source>
        <dbReference type="EMBL" id="OUP17101.1"/>
    </source>
</evidence>
<evidence type="ECO:0000256" key="9">
    <source>
        <dbReference type="RuleBase" id="RU003357"/>
    </source>
</evidence>
<evidence type="ECO:0000256" key="10">
    <source>
        <dbReference type="SAM" id="SignalP"/>
    </source>
</evidence>
<dbReference type="EMBL" id="WKMW01000010">
    <property type="protein sequence ID" value="MRY84817.1"/>
    <property type="molecule type" value="Genomic_DNA"/>
</dbReference>
<reference evidence="17" key="3">
    <citation type="journal article" date="2018" name="BMC Genomics">
        <title>Whole genome sequencing and function prediction of 133 gut anaerobes isolated from chicken caecum in pure cultures.</title>
        <authorList>
            <person name="Medvecky M."/>
            <person name="Cejkova D."/>
            <person name="Polansky O."/>
            <person name="Karasova D."/>
            <person name="Kubasova T."/>
            <person name="Cizek A."/>
            <person name="Rychlik I."/>
        </authorList>
    </citation>
    <scope>NUCLEOTIDE SEQUENCE</scope>
    <source>
        <strain evidence="17">An199</strain>
    </source>
</reference>
<keyword evidence="6 8" id="KW-0472">Membrane</keyword>
<organism evidence="13 19">
    <name type="scientific">Parabacteroides distasonis</name>
    <dbReference type="NCBI Taxonomy" id="823"/>
    <lineage>
        <taxon>Bacteria</taxon>
        <taxon>Pseudomonadati</taxon>
        <taxon>Bacteroidota</taxon>
        <taxon>Bacteroidia</taxon>
        <taxon>Bacteroidales</taxon>
        <taxon>Tannerellaceae</taxon>
        <taxon>Parabacteroides</taxon>
    </lineage>
</organism>
<dbReference type="InterPro" id="IPR039426">
    <property type="entry name" value="TonB-dep_rcpt-like"/>
</dbReference>
<feature type="domain" description="TonB-dependent receptor-like beta-barrel" evidence="11">
    <location>
        <begin position="414"/>
        <end position="970"/>
    </location>
</feature>
<evidence type="ECO:0000313" key="13">
    <source>
        <dbReference type="EMBL" id="CUN31813.1"/>
    </source>
</evidence>
<evidence type="ECO:0000313" key="20">
    <source>
        <dbReference type="Proteomes" id="UP000195950"/>
    </source>
</evidence>
<dbReference type="Gene3D" id="2.40.170.20">
    <property type="entry name" value="TonB-dependent receptor, beta-barrel domain"/>
    <property type="match status" value="1"/>
</dbReference>
<protein>
    <submittedName>
        <fullName evidence="13">Outer membrane cobalamin receptor protein</fullName>
    </submittedName>
    <submittedName>
        <fullName evidence="15">SusC/RagA family TonB-linked outer membrane protein</fullName>
    </submittedName>
</protein>
<dbReference type="PROSITE" id="PS52016">
    <property type="entry name" value="TONB_DEPENDENT_REC_3"/>
    <property type="match status" value="1"/>
</dbReference>
<reference evidence="20" key="2">
    <citation type="submission" date="2017-04" db="EMBL/GenBank/DDBJ databases">
        <title>Function of individual gut microbiota members based on whole genome sequencing of pure cultures obtained from chicken caecum.</title>
        <authorList>
            <person name="Medvecky M."/>
            <person name="Cejkova D."/>
            <person name="Polansky O."/>
            <person name="Karasova D."/>
            <person name="Kubasova T."/>
            <person name="Cizek A."/>
            <person name="Rychlik I."/>
        </authorList>
    </citation>
    <scope>NUCLEOTIDE SEQUENCE [LARGE SCALE GENOMIC DNA]</scope>
    <source>
        <strain evidence="20">An199</strain>
    </source>
</reference>
<dbReference type="GO" id="GO:0009279">
    <property type="term" value="C:cell outer membrane"/>
    <property type="evidence" value="ECO:0007669"/>
    <property type="project" value="UniProtKB-SubCell"/>
</dbReference>
<dbReference type="InterPro" id="IPR012910">
    <property type="entry name" value="Plug_dom"/>
</dbReference>
<reference evidence="21 22" key="4">
    <citation type="journal article" date="2019" name="Nat. Med.">
        <title>A library of human gut bacterial isolates paired with longitudinal multiomics data enables mechanistic microbiome research.</title>
        <authorList>
            <person name="Poyet M."/>
            <person name="Groussin M."/>
            <person name="Gibbons S.M."/>
            <person name="Avila-Pacheco J."/>
            <person name="Jiang X."/>
            <person name="Kearney S.M."/>
            <person name="Perrotta A.R."/>
            <person name="Berdy B."/>
            <person name="Zhao S."/>
            <person name="Lieberman T.D."/>
            <person name="Swanson P.K."/>
            <person name="Smith M."/>
            <person name="Roesemann S."/>
            <person name="Alexander J.E."/>
            <person name="Rich S.A."/>
            <person name="Livny J."/>
            <person name="Vlamakis H."/>
            <person name="Clish C."/>
            <person name="Bullock K."/>
            <person name="Deik A."/>
            <person name="Scott J."/>
            <person name="Pierce K.A."/>
            <person name="Xavier R.J."/>
            <person name="Alm E.J."/>
        </authorList>
    </citation>
    <scope>NUCLEOTIDE SEQUENCE [LARGE SCALE GENOMIC DNA]</scope>
    <source>
        <strain evidence="16 22">BIOML-A10</strain>
        <strain evidence="15 21">BIOML-A11</strain>
    </source>
</reference>
<accession>A0A173VXB8</accession>
<dbReference type="SUPFAM" id="SSF49464">
    <property type="entry name" value="Carboxypeptidase regulatory domain-like"/>
    <property type="match status" value="1"/>
</dbReference>
<evidence type="ECO:0000256" key="6">
    <source>
        <dbReference type="ARBA" id="ARBA00023136"/>
    </source>
</evidence>
<dbReference type="InterPro" id="IPR037066">
    <property type="entry name" value="Plug_dom_sf"/>
</dbReference>
<dbReference type="EMBL" id="NFJX01000013">
    <property type="protein sequence ID" value="OUP17101.1"/>
    <property type="molecule type" value="Genomic_DNA"/>
</dbReference>
<evidence type="ECO:0000256" key="8">
    <source>
        <dbReference type="PROSITE-ProRule" id="PRU01360"/>
    </source>
</evidence>
<dbReference type="Pfam" id="PF00593">
    <property type="entry name" value="TonB_dep_Rec_b-barrel"/>
    <property type="match status" value="1"/>
</dbReference>
<evidence type="ECO:0000259" key="11">
    <source>
        <dbReference type="Pfam" id="PF00593"/>
    </source>
</evidence>
<evidence type="ECO:0000313" key="15">
    <source>
        <dbReference type="EMBL" id="MRY84817.1"/>
    </source>
</evidence>
<evidence type="ECO:0000256" key="1">
    <source>
        <dbReference type="ARBA" id="ARBA00004571"/>
    </source>
</evidence>
<dbReference type="EMBL" id="CZBM01000009">
    <property type="protein sequence ID" value="CUQ36206.1"/>
    <property type="molecule type" value="Genomic_DNA"/>
</dbReference>
<evidence type="ECO:0000313" key="21">
    <source>
        <dbReference type="Proteomes" id="UP000450599"/>
    </source>
</evidence>
<sequence length="1022" mass="114080">MRCKSISEFIMCFMLSLFSLTAFAQIKITGTASDAETGEPLSFITIQVKGTTAGTTSDMDGNYSIEVPNRDAILVYSYIGYRSQEIKVGNQTHINVRLSEDVETLDEVVVVGYGVQNKRDVTGSIAKVGSEELMSVPTSSFDAALQGRAAGVQVTQTSGLAGSGAAIRVRGIASITAGGDPLIVVDGIPIMQNAGDRVGAAQDNPMSSINANDIESIDILKDASATAIYGSRGANGVVLITTKRGKSGKPQINFSSKVAFSTTNRKVDMLETKDYLDIYKEALENDYKFNPSGATDPSTVSSYPGGYSEEQALLNNTDWQDLITRTGISTYNDLSVSWGNKKIQTYLGVSNVEENSYLVNDHFGRTSVRLNIDYKPINILKIGGNFSFSHTDHRPTPSSWDGGWGRAISTALPYFPAYNSDGSYYVFPKSTNPVTEANEKRRRIFTQRTMASLYADLQIIKGLSLRLEGNIDYRDNESNYLRTKELSTKPNSNVTNRYETNWNAKALLNYSLSINEKHRFHFLLGTEALKSTRVSNYTNVVFEQGKEDWLFNNPAYDETNKTFTSYPNQDFSFISFFGRINYTFKDRYMFTGTFRRDGSSRFGENNKFGNFPAASIGWMITEEDFLKDNEVVSLLKLKTGFGITGNAEIPNYAQWGAVSVNTNQLYVGDNYWYINSLKNPDLKWETTSTFDVGLEYGFLKNRISGEIGFYNKNSKDLFLNVSVPASVGYTAFLANIGKVRNTGVEFNIKSVNITNRDFTWTTDFNISYNKNKVLDVGNAGPDALSGEGDTRVLVGQPIGVNYLVKVLRVDPQDGMPVYEMLDENKKPVGETKEYNADRDRQPVGHPYSDFVGGLNNTFTYKNWDFGFMFTFQIGGNIYDDGEKFQMNNVGTWNLKSNVLDRWQKPGDVTDVPRVSLGKSGIELARNTTEYLHDAGFLRLKNVNVGYTFKGIRIKKFNIRDIRLYAQATNLLTLFSEYYNKYSGEPEIMRDVDSAQKRNLSLNVTYLTPPQARTYTIGLSVNF</sequence>
<dbReference type="InterPro" id="IPR008969">
    <property type="entry name" value="CarboxyPept-like_regulatory"/>
</dbReference>
<keyword evidence="7 8" id="KW-0998">Cell outer membrane</keyword>
<evidence type="ECO:0000256" key="5">
    <source>
        <dbReference type="ARBA" id="ARBA00023077"/>
    </source>
</evidence>
<evidence type="ECO:0000313" key="19">
    <source>
        <dbReference type="Proteomes" id="UP000095591"/>
    </source>
</evidence>
<evidence type="ECO:0000256" key="2">
    <source>
        <dbReference type="ARBA" id="ARBA00022448"/>
    </source>
</evidence>
<feature type="chain" id="PRO_5014533262" evidence="10">
    <location>
        <begin position="25"/>
        <end position="1022"/>
    </location>
</feature>
<dbReference type="Gene3D" id="2.60.40.1120">
    <property type="entry name" value="Carboxypeptidase-like, regulatory domain"/>
    <property type="match status" value="1"/>
</dbReference>
<dbReference type="EMBL" id="CYXP01000010">
    <property type="protein sequence ID" value="CUN31813.1"/>
    <property type="molecule type" value="Genomic_DNA"/>
</dbReference>
<keyword evidence="3 8" id="KW-1134">Transmembrane beta strand</keyword>
<keyword evidence="2 8" id="KW-0813">Transport</keyword>
<name>A0A173VXB8_PARDI</name>
<keyword evidence="5 9" id="KW-0798">TonB box</keyword>
<dbReference type="Pfam" id="PF07715">
    <property type="entry name" value="Plug"/>
    <property type="match status" value="1"/>
</dbReference>
<dbReference type="InterPro" id="IPR023996">
    <property type="entry name" value="TonB-dep_OMP_SusC/RagA"/>
</dbReference>
<evidence type="ECO:0000313" key="18">
    <source>
        <dbReference type="Proteomes" id="UP000095332"/>
    </source>
</evidence>
<proteinExistence type="inferred from homology"/>
<keyword evidence="13" id="KW-0675">Receptor</keyword>
<evidence type="ECO:0000256" key="7">
    <source>
        <dbReference type="ARBA" id="ARBA00023237"/>
    </source>
</evidence>
<evidence type="ECO:0000313" key="16">
    <source>
        <dbReference type="EMBL" id="MRZ06718.1"/>
    </source>
</evidence>
<comment type="similarity">
    <text evidence="8 9">Belongs to the TonB-dependent receptor family.</text>
</comment>
<dbReference type="InterPro" id="IPR023997">
    <property type="entry name" value="TonB-dep_OMP_SusC/RagA_CS"/>
</dbReference>
<evidence type="ECO:0000313" key="14">
    <source>
        <dbReference type="EMBL" id="CUQ36206.1"/>
    </source>
</evidence>
<dbReference type="Proteomes" id="UP000450599">
    <property type="component" value="Unassembled WGS sequence"/>
</dbReference>
<dbReference type="SUPFAM" id="SSF56935">
    <property type="entry name" value="Porins"/>
    <property type="match status" value="1"/>
</dbReference>
<dbReference type="InterPro" id="IPR000531">
    <property type="entry name" value="Beta-barrel_TonB"/>
</dbReference>
<reference evidence="18 19" key="1">
    <citation type="submission" date="2015-09" db="EMBL/GenBank/DDBJ databases">
        <authorList>
            <consortium name="Pathogen Informatics"/>
        </authorList>
    </citation>
    <scope>NUCLEOTIDE SEQUENCE [LARGE SCALE GENOMIC DNA]</scope>
    <source>
        <strain evidence="13 19">2789STDY5608872</strain>
        <strain evidence="14 18">2789STDY5834948</strain>
    </source>
</reference>
<dbReference type="RefSeq" id="WP_011966966.1">
    <property type="nucleotide sequence ID" value="NZ_CP069431.1"/>
</dbReference>
<dbReference type="Proteomes" id="UP000095332">
    <property type="component" value="Unassembled WGS sequence"/>
</dbReference>
<dbReference type="Gene3D" id="2.170.130.10">
    <property type="entry name" value="TonB-dependent receptor, plug domain"/>
    <property type="match status" value="1"/>
</dbReference>
<feature type="signal peptide" evidence="10">
    <location>
        <begin position="1"/>
        <end position="24"/>
    </location>
</feature>
<evidence type="ECO:0000259" key="12">
    <source>
        <dbReference type="Pfam" id="PF07715"/>
    </source>
</evidence>
<keyword evidence="4 8" id="KW-0812">Transmembrane</keyword>
<dbReference type="AlphaFoldDB" id="A0A173VXB8"/>
<evidence type="ECO:0000256" key="4">
    <source>
        <dbReference type="ARBA" id="ARBA00022692"/>
    </source>
</evidence>
<comment type="subcellular location">
    <subcellularLocation>
        <location evidence="1 8">Cell outer membrane</location>
        <topology evidence="1 8">Multi-pass membrane protein</topology>
    </subcellularLocation>
</comment>
<evidence type="ECO:0000313" key="22">
    <source>
        <dbReference type="Proteomes" id="UP000471216"/>
    </source>
</evidence>
<dbReference type="Proteomes" id="UP000471216">
    <property type="component" value="Unassembled WGS sequence"/>
</dbReference>
<dbReference type="Pfam" id="PF13715">
    <property type="entry name" value="CarbopepD_reg_2"/>
    <property type="match status" value="1"/>
</dbReference>
<dbReference type="NCBIfam" id="TIGR04056">
    <property type="entry name" value="OMP_RagA_SusC"/>
    <property type="match status" value="1"/>
</dbReference>
<keyword evidence="10" id="KW-0732">Signal</keyword>
<dbReference type="EMBL" id="WKMX01000009">
    <property type="protein sequence ID" value="MRZ06718.1"/>
    <property type="molecule type" value="Genomic_DNA"/>
</dbReference>
<gene>
    <name evidence="17" type="ORF">B5F32_13935</name>
    <name evidence="13" type="ORF">ERS852429_03840</name>
    <name evidence="14" type="ORF">ERS852560_02401</name>
    <name evidence="16" type="ORF">GKD54_10870</name>
    <name evidence="15" type="ORF">GKD58_11220</name>
</gene>
<dbReference type="FunFam" id="2.170.130.10:FF:000008">
    <property type="entry name" value="SusC/RagA family TonB-linked outer membrane protein"/>
    <property type="match status" value="1"/>
</dbReference>
<dbReference type="InterPro" id="IPR036942">
    <property type="entry name" value="Beta-barrel_TonB_sf"/>
</dbReference>
<dbReference type="Proteomes" id="UP000195950">
    <property type="component" value="Unassembled WGS sequence"/>
</dbReference>